<evidence type="ECO:0000256" key="2">
    <source>
        <dbReference type="SAM" id="MobiDB-lite"/>
    </source>
</evidence>
<keyword evidence="1" id="KW-0175">Coiled coil</keyword>
<name>A0A8K0IQC5_COCNU</name>
<dbReference type="EMBL" id="CM017882">
    <property type="protein sequence ID" value="KAG1364345.1"/>
    <property type="molecule type" value="Genomic_DNA"/>
</dbReference>
<dbReference type="OrthoDB" id="780812at2759"/>
<comment type="caution">
    <text evidence="3">The sequence shown here is derived from an EMBL/GenBank/DDBJ whole genome shotgun (WGS) entry which is preliminary data.</text>
</comment>
<gene>
    <name evidence="3" type="ORF">COCNU_11G011720</name>
</gene>
<proteinExistence type="predicted"/>
<dbReference type="PANTHER" id="PTHR37761">
    <property type="entry name" value="OS09G0108400 PROTEIN"/>
    <property type="match status" value="1"/>
</dbReference>
<reference evidence="3" key="1">
    <citation type="journal article" date="2017" name="Gigascience">
        <title>The genome draft of coconut (Cocos nucifera).</title>
        <authorList>
            <person name="Xiao Y."/>
            <person name="Xu P."/>
            <person name="Fan H."/>
            <person name="Baudouin L."/>
            <person name="Xia W."/>
            <person name="Bocs S."/>
            <person name="Xu J."/>
            <person name="Li Q."/>
            <person name="Guo A."/>
            <person name="Zhou L."/>
            <person name="Li J."/>
            <person name="Wu Y."/>
            <person name="Ma Z."/>
            <person name="Armero A."/>
            <person name="Issali A.E."/>
            <person name="Liu N."/>
            <person name="Peng M."/>
            <person name="Yang Y."/>
        </authorList>
    </citation>
    <scope>NUCLEOTIDE SEQUENCE</scope>
    <source>
        <tissue evidence="3">Spear leaf of Hainan Tall coconut</tissue>
    </source>
</reference>
<organism evidence="3 4">
    <name type="scientific">Cocos nucifera</name>
    <name type="common">Coconut palm</name>
    <dbReference type="NCBI Taxonomy" id="13894"/>
    <lineage>
        <taxon>Eukaryota</taxon>
        <taxon>Viridiplantae</taxon>
        <taxon>Streptophyta</taxon>
        <taxon>Embryophyta</taxon>
        <taxon>Tracheophyta</taxon>
        <taxon>Spermatophyta</taxon>
        <taxon>Magnoliopsida</taxon>
        <taxon>Liliopsida</taxon>
        <taxon>Arecaceae</taxon>
        <taxon>Arecoideae</taxon>
        <taxon>Cocoseae</taxon>
        <taxon>Attaleinae</taxon>
        <taxon>Cocos</taxon>
    </lineage>
</organism>
<evidence type="ECO:0000256" key="1">
    <source>
        <dbReference type="SAM" id="Coils"/>
    </source>
</evidence>
<feature type="region of interest" description="Disordered" evidence="2">
    <location>
        <begin position="1"/>
        <end position="28"/>
    </location>
</feature>
<evidence type="ECO:0000313" key="3">
    <source>
        <dbReference type="EMBL" id="KAG1364345.1"/>
    </source>
</evidence>
<evidence type="ECO:0000313" key="4">
    <source>
        <dbReference type="Proteomes" id="UP000797356"/>
    </source>
</evidence>
<keyword evidence="4" id="KW-1185">Reference proteome</keyword>
<dbReference type="AlphaFoldDB" id="A0A8K0IQC5"/>
<accession>A0A8K0IQC5</accession>
<feature type="coiled-coil region" evidence="1">
    <location>
        <begin position="184"/>
        <end position="211"/>
    </location>
</feature>
<sequence length="286" mass="31968">MAGLLAWAADVVGGSGQGEQEEEEEERLPVVFTPEQQQYALELDQKAASLRRSIQDLRMRIPPAHISQRLPHLHADTLASNATLALQLNAHSATREQAQLRGITLQEENAAYEKAISNCQKKIQEKLHEADLLQTKLRQMELIEKGLKADLERALAAKQFNQHEVSIANSSSTENLHLEKGSSNSVKLEELEEKKRELSSMEEMVPGLENEWSLVQQESIKKPSPEGEWDHKRVKFIGDSSRGSKAHEHVAWRQMNQAVHEQLGLGSITASIELILIGNQPSSNCI</sequence>
<dbReference type="Proteomes" id="UP000797356">
    <property type="component" value="Chromosome 11"/>
</dbReference>
<reference evidence="3" key="2">
    <citation type="submission" date="2019-07" db="EMBL/GenBank/DDBJ databases">
        <authorList>
            <person name="Yang Y."/>
            <person name="Bocs S."/>
            <person name="Baudouin L."/>
        </authorList>
    </citation>
    <scope>NUCLEOTIDE SEQUENCE</scope>
    <source>
        <tissue evidence="3">Spear leaf of Hainan Tall coconut</tissue>
    </source>
</reference>
<dbReference type="PANTHER" id="PTHR37761:SF2">
    <property type="entry name" value="OS09G0108400 PROTEIN"/>
    <property type="match status" value="1"/>
</dbReference>
<protein>
    <submittedName>
        <fullName evidence="3">Uncharacterized protein</fullName>
    </submittedName>
</protein>